<keyword evidence="2" id="KW-0378">Hydrolase</keyword>
<evidence type="ECO:0000259" key="4">
    <source>
        <dbReference type="PROSITE" id="PS51635"/>
    </source>
</evidence>
<dbReference type="PROSITE" id="PS51635">
    <property type="entry name" value="PNPLA"/>
    <property type="match status" value="1"/>
</dbReference>
<dbReference type="GO" id="GO:0046475">
    <property type="term" value="P:glycerophospholipid catabolic process"/>
    <property type="evidence" value="ECO:0007669"/>
    <property type="project" value="TreeGrafter"/>
</dbReference>
<dbReference type="SUPFAM" id="SSF52151">
    <property type="entry name" value="FabD/lysophospholipase-like"/>
    <property type="match status" value="1"/>
</dbReference>
<evidence type="ECO:0000256" key="3">
    <source>
        <dbReference type="SAM" id="Phobius"/>
    </source>
</evidence>
<keyword evidence="3" id="KW-0812">Transmembrane</keyword>
<evidence type="ECO:0000313" key="6">
    <source>
        <dbReference type="Proteomes" id="UP000241771"/>
    </source>
</evidence>
<feature type="active site" description="Nucleophile" evidence="2">
    <location>
        <position position="156"/>
    </location>
</feature>
<proteinExistence type="predicted"/>
<feature type="short sequence motif" description="DGA/G" evidence="2">
    <location>
        <begin position="331"/>
        <end position="333"/>
    </location>
</feature>
<feature type="transmembrane region" description="Helical" evidence="3">
    <location>
        <begin position="42"/>
        <end position="61"/>
    </location>
</feature>
<dbReference type="GO" id="GO:0004623">
    <property type="term" value="F:phospholipase A2 activity"/>
    <property type="evidence" value="ECO:0007669"/>
    <property type="project" value="TreeGrafter"/>
</dbReference>
<keyword evidence="6" id="KW-1185">Reference proteome</keyword>
<protein>
    <recommendedName>
        <fullName evidence="4">PNPLA domain-containing protein</fullName>
    </recommendedName>
</protein>
<keyword evidence="2" id="KW-0442">Lipid degradation</keyword>
<comment type="caution">
    <text evidence="5">The sequence shown here is derived from an EMBL/GenBank/DDBJ whole genome shotgun (WGS) entry which is preliminary data.</text>
</comment>
<dbReference type="Gene3D" id="3.40.1090.10">
    <property type="entry name" value="Cytosolic phospholipase A2 catalytic domain"/>
    <property type="match status" value="1"/>
</dbReference>
<dbReference type="PANTHER" id="PTHR10728:SF40">
    <property type="entry name" value="PATATIN FAMILY PROTEIN"/>
    <property type="match status" value="1"/>
</dbReference>
<keyword evidence="3" id="KW-0472">Membrane</keyword>
<evidence type="ECO:0000313" key="5">
    <source>
        <dbReference type="EMBL" id="PSW21478.1"/>
    </source>
</evidence>
<comment type="caution">
    <text evidence="2">Lacks conserved residue(s) required for the propagation of feature annotation.</text>
</comment>
<dbReference type="PANTHER" id="PTHR10728">
    <property type="entry name" value="CYTOSOLIC PHOSPHOLIPASE A2"/>
    <property type="match status" value="1"/>
</dbReference>
<dbReference type="InterPro" id="IPR016035">
    <property type="entry name" value="Acyl_Trfase/lysoPLipase"/>
</dbReference>
<keyword evidence="1 2" id="KW-0443">Lipid metabolism</keyword>
<reference evidence="5 6" key="1">
    <citation type="submission" date="2018-01" db="EMBL/GenBank/DDBJ databases">
        <title>Whole genome sequencing of Histamine producing bacteria.</title>
        <authorList>
            <person name="Butler K."/>
        </authorList>
    </citation>
    <scope>NUCLEOTIDE SEQUENCE [LARGE SCALE GENOMIC DNA]</scope>
    <source>
        <strain evidence="5 6">DSM 100436</strain>
    </source>
</reference>
<evidence type="ECO:0000256" key="1">
    <source>
        <dbReference type="ARBA" id="ARBA00023098"/>
    </source>
</evidence>
<dbReference type="AlphaFoldDB" id="A0A2T3NZ31"/>
<dbReference type="Pfam" id="PF01734">
    <property type="entry name" value="Patatin"/>
    <property type="match status" value="1"/>
</dbReference>
<organism evidence="5 6">
    <name type="scientific">Photobacterium sanctipauli</name>
    <dbReference type="NCBI Taxonomy" id="1342794"/>
    <lineage>
        <taxon>Bacteria</taxon>
        <taxon>Pseudomonadati</taxon>
        <taxon>Pseudomonadota</taxon>
        <taxon>Gammaproteobacteria</taxon>
        <taxon>Vibrionales</taxon>
        <taxon>Vibrionaceae</taxon>
        <taxon>Photobacterium</taxon>
    </lineage>
</organism>
<name>A0A2T3NZ31_9GAMM</name>
<gene>
    <name evidence="5" type="ORF">C9I98_05995</name>
</gene>
<sequence length="495" mass="55266">MSKRLNIKARQQRWHHSHSVLYLRHLGYRCIAQLSYSQMKRCGVGAVRLLICFMIGLYLTACTASNSPSNSPLNGSQVAINQPLAHSPTLPPYSATEAMKYHDQGDIAIMLSFSGGGTRAAAFSYGVLKALHQTIINTEHGPQRLLDEVDFISSVSGGSFTAAYYGLYGDKIFDDFESAFLYKDVGGDLFHTLFDPRLWFSSESRSAFAIDYFQDSLFHHATFADLQRTNGPTIILNATDLGSGVRFSFLQEYFDLLCSDLSHYPVADAVMASAAVPVMFSPVVLNNYPGCKPSNGFDLERQSVDPQIQRTIDGLRSYQNKQRRKYIHLVDGGISDNLGLLAIYDLVESSGGSEAFIDQVEVKPRSHMLIISVDASTEPYYQFEQSADEPSITDTLSAITDTQLHRYNDATKKVIWGNLLEWAELAEKEAGIATDPYFLHVTLKKIPHPTTRFDANTIPTDFTLDKNDVTLLVDEGERQLLNHPLYNQLLEQLND</sequence>
<accession>A0A2T3NZ31</accession>
<keyword evidence="3" id="KW-1133">Transmembrane helix</keyword>
<dbReference type="InterPro" id="IPR002641">
    <property type="entry name" value="PNPLA_dom"/>
</dbReference>
<feature type="active site" description="Proton acceptor" evidence="2">
    <location>
        <position position="331"/>
    </location>
</feature>
<evidence type="ECO:0000256" key="2">
    <source>
        <dbReference type="PROSITE-ProRule" id="PRU01161"/>
    </source>
</evidence>
<dbReference type="EMBL" id="PYMA01000002">
    <property type="protein sequence ID" value="PSW21478.1"/>
    <property type="molecule type" value="Genomic_DNA"/>
</dbReference>
<feature type="domain" description="PNPLA" evidence="4">
    <location>
        <begin position="112"/>
        <end position="344"/>
    </location>
</feature>
<dbReference type="GO" id="GO:0005829">
    <property type="term" value="C:cytosol"/>
    <property type="evidence" value="ECO:0007669"/>
    <property type="project" value="TreeGrafter"/>
</dbReference>
<dbReference type="Proteomes" id="UP000241771">
    <property type="component" value="Unassembled WGS sequence"/>
</dbReference>